<proteinExistence type="predicted"/>
<feature type="region of interest" description="Disordered" evidence="1">
    <location>
        <begin position="151"/>
        <end position="210"/>
    </location>
</feature>
<sequence length="363" mass="40023">MSTSEVPLPYFTVFCGRYGNLDGSHIAVTVVLSEGVNPTVDPLIERLDRDLGVYPEWPIITPFEFPFVSRPRPKAQPLLDGEVVPIATRGHSGRERSPEVRGWILGRSRTATDYDEITMTFGGFGHMLGQRTLVYHSHNIVVELRDSFRHSLPPRSPTSINEFAPRKNKYPSHPSRPGPMASPQASDSALACRNRSHGSEGDSVQDASDSEQVVHVKFTAALMKHVHTSRRRESVKCSSVRSIVRQSSDFRIGLAIADVIASGRRSFVALLKKVGAFCWGLDLAAVKAFEIKVKSVLRSAQSSRLARQRPFGGRRRSQPTCCTSNSLHRSVPVSDLLWQVRAHTSRGLEAHFPAAAPAVASLK</sequence>
<feature type="region of interest" description="Disordered" evidence="1">
    <location>
        <begin position="307"/>
        <end position="326"/>
    </location>
</feature>
<dbReference type="AlphaFoldDB" id="A0A176WQQ1"/>
<gene>
    <name evidence="2" type="ORF">AXG93_167s1430</name>
</gene>
<dbReference type="Proteomes" id="UP000077202">
    <property type="component" value="Unassembled WGS sequence"/>
</dbReference>
<organism evidence="2 3">
    <name type="scientific">Marchantia polymorpha subsp. ruderalis</name>
    <dbReference type="NCBI Taxonomy" id="1480154"/>
    <lineage>
        <taxon>Eukaryota</taxon>
        <taxon>Viridiplantae</taxon>
        <taxon>Streptophyta</taxon>
        <taxon>Embryophyta</taxon>
        <taxon>Marchantiophyta</taxon>
        <taxon>Marchantiopsida</taxon>
        <taxon>Marchantiidae</taxon>
        <taxon>Marchantiales</taxon>
        <taxon>Marchantiaceae</taxon>
        <taxon>Marchantia</taxon>
    </lineage>
</organism>
<evidence type="ECO:0000313" key="2">
    <source>
        <dbReference type="EMBL" id="OAE34632.1"/>
    </source>
</evidence>
<evidence type="ECO:0000256" key="1">
    <source>
        <dbReference type="SAM" id="MobiDB-lite"/>
    </source>
</evidence>
<name>A0A176WQQ1_MARPO</name>
<dbReference type="EMBL" id="LVLJ01000377">
    <property type="protein sequence ID" value="OAE34632.1"/>
    <property type="molecule type" value="Genomic_DNA"/>
</dbReference>
<evidence type="ECO:0000313" key="3">
    <source>
        <dbReference type="Proteomes" id="UP000077202"/>
    </source>
</evidence>
<comment type="caution">
    <text evidence="2">The sequence shown here is derived from an EMBL/GenBank/DDBJ whole genome shotgun (WGS) entry which is preliminary data.</text>
</comment>
<accession>A0A176WQQ1</accession>
<protein>
    <submittedName>
        <fullName evidence="2">Uncharacterized protein</fullName>
    </submittedName>
</protein>
<reference evidence="2" key="1">
    <citation type="submission" date="2016-03" db="EMBL/GenBank/DDBJ databases">
        <title>Mechanisms controlling the formation of the plant cell surface in tip-growing cells are functionally conserved among land plants.</title>
        <authorList>
            <person name="Honkanen S."/>
            <person name="Jones V.A."/>
            <person name="Morieri G."/>
            <person name="Champion C."/>
            <person name="Hetherington A.J."/>
            <person name="Kelly S."/>
            <person name="Saint-Marcoux D."/>
            <person name="Proust H."/>
            <person name="Prescott H."/>
            <person name="Dolan L."/>
        </authorList>
    </citation>
    <scope>NUCLEOTIDE SEQUENCE [LARGE SCALE GENOMIC DNA]</scope>
    <source>
        <tissue evidence="2">Whole gametophyte</tissue>
    </source>
</reference>
<keyword evidence="3" id="KW-1185">Reference proteome</keyword>